<proteinExistence type="predicted"/>
<comment type="caution">
    <text evidence="1">The sequence shown here is derived from an EMBL/GenBank/DDBJ whole genome shotgun (WGS) entry which is preliminary data.</text>
</comment>
<sequence>MPNGIEGLDKLMKKYGELAERTVGNNIVKAVGASAKLVQAEAKTLSPKNQGQLRNSIKSMVEHRDDMVVGTVYTNKAYAMYVEMGTGPKGAANHAGISPVVNPSYTMSPWWIHESQIDKEVAEEYHWFYLDTPNGRFYQCTGQPAQPFMYPALKSNEERVTRNISNYLAREIRKVCI</sequence>
<organism evidence="1 2">
    <name type="scientific">Enterocloster bolteae</name>
    <dbReference type="NCBI Taxonomy" id="208479"/>
    <lineage>
        <taxon>Bacteria</taxon>
        <taxon>Bacillati</taxon>
        <taxon>Bacillota</taxon>
        <taxon>Clostridia</taxon>
        <taxon>Lachnospirales</taxon>
        <taxon>Lachnospiraceae</taxon>
        <taxon>Enterocloster</taxon>
    </lineage>
</organism>
<dbReference type="InterPro" id="IPR010064">
    <property type="entry name" value="HK97-gp10_tail"/>
</dbReference>
<dbReference type="NCBIfam" id="TIGR01725">
    <property type="entry name" value="phge_HK97_gp10"/>
    <property type="match status" value="1"/>
</dbReference>
<evidence type="ECO:0000313" key="2">
    <source>
        <dbReference type="Proteomes" id="UP000283975"/>
    </source>
</evidence>
<protein>
    <submittedName>
        <fullName evidence="1">HK97 gp10 family phage protein</fullName>
    </submittedName>
</protein>
<dbReference type="Proteomes" id="UP000283975">
    <property type="component" value="Unassembled WGS sequence"/>
</dbReference>
<dbReference type="RefSeq" id="WP_119205644.1">
    <property type="nucleotide sequence ID" value="NZ_JADMVR010000037.1"/>
</dbReference>
<gene>
    <name evidence="1" type="ORF">DW839_23785</name>
</gene>
<accession>A0A414APD1</accession>
<reference evidence="1 2" key="1">
    <citation type="submission" date="2018-08" db="EMBL/GenBank/DDBJ databases">
        <title>A genome reference for cultivated species of the human gut microbiota.</title>
        <authorList>
            <person name="Zou Y."/>
            <person name="Xue W."/>
            <person name="Luo G."/>
        </authorList>
    </citation>
    <scope>NUCLEOTIDE SEQUENCE [LARGE SCALE GENOMIC DNA]</scope>
    <source>
        <strain evidence="1 2">AM35-14</strain>
    </source>
</reference>
<name>A0A414APD1_9FIRM</name>
<evidence type="ECO:0000313" key="1">
    <source>
        <dbReference type="EMBL" id="RHC51868.1"/>
    </source>
</evidence>
<dbReference type="EMBL" id="QSHZ01000031">
    <property type="protein sequence ID" value="RHC51868.1"/>
    <property type="molecule type" value="Genomic_DNA"/>
</dbReference>
<dbReference type="Pfam" id="PF04883">
    <property type="entry name" value="HK97-gp10_like"/>
    <property type="match status" value="1"/>
</dbReference>
<dbReference type="AlphaFoldDB" id="A0A414APD1"/>